<sequence length="143" mass="16391">MTDLLELSLSVYLHPVAPADYLFEKQYKGRKYLIGPPLSFANDISLHFFGMIKNDVFDRFLKLKVITGHLAKWQGCQEDYYEKHLGRILFSVDSPYKAYHDGCTWFDDHIPLGLGGKIKVGRSNAKAHLKFGDYVDHNVPVTK</sequence>
<evidence type="ECO:0000313" key="1">
    <source>
        <dbReference type="EMBL" id="EPB84812.1"/>
    </source>
</evidence>
<keyword evidence="2" id="KW-1185">Reference proteome</keyword>
<dbReference type="STRING" id="1220926.S2J8T2"/>
<dbReference type="InParanoid" id="S2J8T2"/>
<dbReference type="InterPro" id="IPR032466">
    <property type="entry name" value="Metal_Hydrolase"/>
</dbReference>
<dbReference type="SUPFAM" id="SSF51556">
    <property type="entry name" value="Metallo-dependent hydrolases"/>
    <property type="match status" value="1"/>
</dbReference>
<dbReference type="Gene3D" id="3.20.20.140">
    <property type="entry name" value="Metal-dependent hydrolases"/>
    <property type="match status" value="1"/>
</dbReference>
<reference evidence="2" key="1">
    <citation type="submission" date="2013-05" db="EMBL/GenBank/DDBJ databases">
        <title>The Genome sequence of Mucor circinelloides f. circinelloides 1006PhL.</title>
        <authorList>
            <consortium name="The Broad Institute Genomics Platform"/>
            <person name="Cuomo C."/>
            <person name="Earl A."/>
            <person name="Findley K."/>
            <person name="Lee S.C."/>
            <person name="Walker B."/>
            <person name="Young S."/>
            <person name="Zeng Q."/>
            <person name="Gargeya S."/>
            <person name="Fitzgerald M."/>
            <person name="Haas B."/>
            <person name="Abouelleil A."/>
            <person name="Allen A.W."/>
            <person name="Alvarado L."/>
            <person name="Arachchi H.M."/>
            <person name="Berlin A.M."/>
            <person name="Chapman S.B."/>
            <person name="Gainer-Dewar J."/>
            <person name="Goldberg J."/>
            <person name="Griggs A."/>
            <person name="Gujja S."/>
            <person name="Hansen M."/>
            <person name="Howarth C."/>
            <person name="Imamovic A."/>
            <person name="Ireland A."/>
            <person name="Larimer J."/>
            <person name="McCowan C."/>
            <person name="Murphy C."/>
            <person name="Pearson M."/>
            <person name="Poon T.W."/>
            <person name="Priest M."/>
            <person name="Roberts A."/>
            <person name="Saif S."/>
            <person name="Shea T."/>
            <person name="Sisk P."/>
            <person name="Sykes S."/>
            <person name="Wortman J."/>
            <person name="Nusbaum C."/>
            <person name="Birren B."/>
        </authorList>
    </citation>
    <scope>NUCLEOTIDE SEQUENCE [LARGE SCALE GENOMIC DNA]</scope>
    <source>
        <strain evidence="2">1006PhL</strain>
    </source>
</reference>
<protein>
    <submittedName>
        <fullName evidence="1">Uncharacterized protein</fullName>
    </submittedName>
</protein>
<dbReference type="OrthoDB" id="2331248at2759"/>
<evidence type="ECO:0000313" key="2">
    <source>
        <dbReference type="Proteomes" id="UP000014254"/>
    </source>
</evidence>
<organism evidence="1 2">
    <name type="scientific">Mucor circinelloides f. circinelloides (strain 1006PhL)</name>
    <name type="common">Mucormycosis agent</name>
    <name type="synonym">Calyptromyces circinelloides</name>
    <dbReference type="NCBI Taxonomy" id="1220926"/>
    <lineage>
        <taxon>Eukaryota</taxon>
        <taxon>Fungi</taxon>
        <taxon>Fungi incertae sedis</taxon>
        <taxon>Mucoromycota</taxon>
        <taxon>Mucoromycotina</taxon>
        <taxon>Mucoromycetes</taxon>
        <taxon>Mucorales</taxon>
        <taxon>Mucorineae</taxon>
        <taxon>Mucoraceae</taxon>
        <taxon>Mucor</taxon>
    </lineage>
</organism>
<dbReference type="AlphaFoldDB" id="S2J8T2"/>
<accession>S2J8T2</accession>
<dbReference type="EMBL" id="KE124029">
    <property type="protein sequence ID" value="EPB84812.1"/>
    <property type="molecule type" value="Genomic_DNA"/>
</dbReference>
<gene>
    <name evidence="1" type="ORF">HMPREF1544_08455</name>
</gene>
<dbReference type="Proteomes" id="UP000014254">
    <property type="component" value="Unassembled WGS sequence"/>
</dbReference>
<dbReference type="eggNOG" id="KOG4245">
    <property type="taxonomic scope" value="Eukaryota"/>
</dbReference>
<name>S2J8T2_MUCC1</name>
<proteinExistence type="predicted"/>
<dbReference type="VEuPathDB" id="FungiDB:HMPREF1544_08455"/>